<reference evidence="8" key="2">
    <citation type="journal article" date="2023" name="IMA Fungus">
        <title>Comparative genomic study of the Penicillium genus elucidates a diverse pangenome and 15 lateral gene transfer events.</title>
        <authorList>
            <person name="Petersen C."/>
            <person name="Sorensen T."/>
            <person name="Nielsen M.R."/>
            <person name="Sondergaard T.E."/>
            <person name="Sorensen J.L."/>
            <person name="Fitzpatrick D.A."/>
            <person name="Frisvad J.C."/>
            <person name="Nielsen K.L."/>
        </authorList>
    </citation>
    <scope>NUCLEOTIDE SEQUENCE</scope>
    <source>
        <strain evidence="8">IBT 21472</strain>
    </source>
</reference>
<dbReference type="Pfam" id="PF20684">
    <property type="entry name" value="Fung_rhodopsin"/>
    <property type="match status" value="1"/>
</dbReference>
<feature type="transmembrane region" description="Helical" evidence="6">
    <location>
        <begin position="56"/>
        <end position="82"/>
    </location>
</feature>
<feature type="domain" description="Rhodopsin" evidence="7">
    <location>
        <begin position="38"/>
        <end position="278"/>
    </location>
</feature>
<comment type="similarity">
    <text evidence="5">Belongs to the SAT4 family.</text>
</comment>
<proteinExistence type="inferred from homology"/>
<dbReference type="InterPro" id="IPR049326">
    <property type="entry name" value="Rhodopsin_dom_fungi"/>
</dbReference>
<evidence type="ECO:0000256" key="3">
    <source>
        <dbReference type="ARBA" id="ARBA00022989"/>
    </source>
</evidence>
<feature type="transmembrane region" description="Helical" evidence="6">
    <location>
        <begin position="22"/>
        <end position="41"/>
    </location>
</feature>
<dbReference type="GO" id="GO:0016020">
    <property type="term" value="C:membrane"/>
    <property type="evidence" value="ECO:0007669"/>
    <property type="project" value="UniProtKB-SubCell"/>
</dbReference>
<keyword evidence="3 6" id="KW-1133">Transmembrane helix</keyword>
<feature type="transmembrane region" description="Helical" evidence="6">
    <location>
        <begin position="254"/>
        <end position="273"/>
    </location>
</feature>
<keyword evidence="2 6" id="KW-0812">Transmembrane</keyword>
<keyword evidence="9" id="KW-1185">Reference proteome</keyword>
<dbReference type="PANTHER" id="PTHR33048:SF57">
    <property type="entry name" value="INTEGRAL MEMBRANE PROTEIN-RELATED"/>
    <property type="match status" value="1"/>
</dbReference>
<evidence type="ECO:0000256" key="6">
    <source>
        <dbReference type="SAM" id="Phobius"/>
    </source>
</evidence>
<evidence type="ECO:0000256" key="1">
    <source>
        <dbReference type="ARBA" id="ARBA00004141"/>
    </source>
</evidence>
<dbReference type="AlphaFoldDB" id="A0A9W9Q5R0"/>
<evidence type="ECO:0000256" key="4">
    <source>
        <dbReference type="ARBA" id="ARBA00023136"/>
    </source>
</evidence>
<evidence type="ECO:0000313" key="8">
    <source>
        <dbReference type="EMBL" id="KAJ5325005.1"/>
    </source>
</evidence>
<sequence>MPQPIGTLVHALGHNWLGKADIAVQTVLLAAGFAAVGLRLWSRRLQQTSWQWNDRLILGAAVLMLGRYIIELVLILLCGMGLHSFEVARSGGAEAFVRFNQLTYAGDLFWCTVVCLVQVSLLHYYLGRFQQQVIMWLTYTVMGLCTALWIATFFATAFFCNPPSKVWWAGAQGHCGDRKMLHTATAVSEVILNGFILLLPLPIVRHMRLARARKVALGLIYILGIVIVAISAVRIKIESNLDPEDPTYGSARKSLIACIAPLLGIIAVCLPLLPPAIQQLFGTSVFCSAADGPASDSPSAGYWKTTVMTEQMEEPEIPLVIVAPPPMAKKLSELAHGQIKITSDWEIHSARNSARLDRDPIQQGSKL</sequence>
<protein>
    <recommendedName>
        <fullName evidence="7">Rhodopsin domain-containing protein</fullName>
    </recommendedName>
</protein>
<feature type="transmembrane region" description="Helical" evidence="6">
    <location>
        <begin position="180"/>
        <end position="203"/>
    </location>
</feature>
<dbReference type="InterPro" id="IPR052337">
    <property type="entry name" value="SAT4-like"/>
</dbReference>
<dbReference type="PANTHER" id="PTHR33048">
    <property type="entry name" value="PTH11-LIKE INTEGRAL MEMBRANE PROTEIN (AFU_ORTHOLOGUE AFUA_5G11245)"/>
    <property type="match status" value="1"/>
</dbReference>
<evidence type="ECO:0000256" key="2">
    <source>
        <dbReference type="ARBA" id="ARBA00022692"/>
    </source>
</evidence>
<dbReference type="Proteomes" id="UP001147746">
    <property type="component" value="Unassembled WGS sequence"/>
</dbReference>
<accession>A0A9W9Q5R0</accession>
<dbReference type="EMBL" id="JAPZBO010000002">
    <property type="protein sequence ID" value="KAJ5325005.1"/>
    <property type="molecule type" value="Genomic_DNA"/>
</dbReference>
<name>A0A9W9Q5R0_9EURO</name>
<organism evidence="8 9">
    <name type="scientific">Penicillium atrosanguineum</name>
    <dbReference type="NCBI Taxonomy" id="1132637"/>
    <lineage>
        <taxon>Eukaryota</taxon>
        <taxon>Fungi</taxon>
        <taxon>Dikarya</taxon>
        <taxon>Ascomycota</taxon>
        <taxon>Pezizomycotina</taxon>
        <taxon>Eurotiomycetes</taxon>
        <taxon>Eurotiomycetidae</taxon>
        <taxon>Eurotiales</taxon>
        <taxon>Aspergillaceae</taxon>
        <taxon>Penicillium</taxon>
    </lineage>
</organism>
<comment type="caution">
    <text evidence="8">The sequence shown here is derived from an EMBL/GenBank/DDBJ whole genome shotgun (WGS) entry which is preliminary data.</text>
</comment>
<evidence type="ECO:0000313" key="9">
    <source>
        <dbReference type="Proteomes" id="UP001147746"/>
    </source>
</evidence>
<gene>
    <name evidence="8" type="ORF">N7476_003605</name>
</gene>
<feature type="transmembrane region" description="Helical" evidence="6">
    <location>
        <begin position="133"/>
        <end position="160"/>
    </location>
</feature>
<keyword evidence="4 6" id="KW-0472">Membrane</keyword>
<evidence type="ECO:0000256" key="5">
    <source>
        <dbReference type="ARBA" id="ARBA00038359"/>
    </source>
</evidence>
<feature type="transmembrane region" description="Helical" evidence="6">
    <location>
        <begin position="102"/>
        <end position="126"/>
    </location>
</feature>
<reference evidence="8" key="1">
    <citation type="submission" date="2022-12" db="EMBL/GenBank/DDBJ databases">
        <authorList>
            <person name="Petersen C."/>
        </authorList>
    </citation>
    <scope>NUCLEOTIDE SEQUENCE</scope>
    <source>
        <strain evidence="8">IBT 21472</strain>
    </source>
</reference>
<comment type="subcellular location">
    <subcellularLocation>
        <location evidence="1">Membrane</location>
        <topology evidence="1">Multi-pass membrane protein</topology>
    </subcellularLocation>
</comment>
<evidence type="ECO:0000259" key="7">
    <source>
        <dbReference type="Pfam" id="PF20684"/>
    </source>
</evidence>
<feature type="transmembrane region" description="Helical" evidence="6">
    <location>
        <begin position="215"/>
        <end position="234"/>
    </location>
</feature>